<dbReference type="Gene3D" id="2.60.120.10">
    <property type="entry name" value="Jelly Rolls"/>
    <property type="match status" value="1"/>
</dbReference>
<dbReference type="InterPro" id="IPR014710">
    <property type="entry name" value="RmlC-like_jellyroll"/>
</dbReference>
<dbReference type="InterPro" id="IPR011051">
    <property type="entry name" value="RmlC_Cupin_sf"/>
</dbReference>
<dbReference type="InterPro" id="IPR009057">
    <property type="entry name" value="Homeodomain-like_sf"/>
</dbReference>
<dbReference type="PANTHER" id="PTHR43280:SF27">
    <property type="entry name" value="TRANSCRIPTIONAL REGULATOR MTLR"/>
    <property type="match status" value="1"/>
</dbReference>
<protein>
    <submittedName>
        <fullName evidence="5">AraC family transcriptional regulator</fullName>
    </submittedName>
</protein>
<dbReference type="Gene3D" id="1.10.10.60">
    <property type="entry name" value="Homeodomain-like"/>
    <property type="match status" value="2"/>
</dbReference>
<dbReference type="InterPro" id="IPR018060">
    <property type="entry name" value="HTH_AraC"/>
</dbReference>
<feature type="domain" description="HTH araC/xylS-type" evidence="4">
    <location>
        <begin position="186"/>
        <end position="284"/>
    </location>
</feature>
<dbReference type="PROSITE" id="PS01124">
    <property type="entry name" value="HTH_ARAC_FAMILY_2"/>
    <property type="match status" value="1"/>
</dbReference>
<dbReference type="EMBL" id="JAKVQD010000001">
    <property type="protein sequence ID" value="MCH4551647.1"/>
    <property type="molecule type" value="Genomic_DNA"/>
</dbReference>
<evidence type="ECO:0000313" key="6">
    <source>
        <dbReference type="Proteomes" id="UP001156141"/>
    </source>
</evidence>
<evidence type="ECO:0000259" key="4">
    <source>
        <dbReference type="PROSITE" id="PS01124"/>
    </source>
</evidence>
<dbReference type="SUPFAM" id="SSF46689">
    <property type="entry name" value="Homeodomain-like"/>
    <property type="match status" value="2"/>
</dbReference>
<dbReference type="SMART" id="SM00342">
    <property type="entry name" value="HTH_ARAC"/>
    <property type="match status" value="1"/>
</dbReference>
<keyword evidence="6" id="KW-1185">Reference proteome</keyword>
<name>A0ABS9RFG4_9FLAO</name>
<dbReference type="Pfam" id="PF12833">
    <property type="entry name" value="HTH_18"/>
    <property type="match status" value="1"/>
</dbReference>
<evidence type="ECO:0000256" key="3">
    <source>
        <dbReference type="ARBA" id="ARBA00023163"/>
    </source>
</evidence>
<dbReference type="Proteomes" id="UP001156141">
    <property type="component" value="Unassembled WGS sequence"/>
</dbReference>
<accession>A0ABS9RFG4</accession>
<dbReference type="CDD" id="cd06976">
    <property type="entry name" value="cupin_MtlR-like_N"/>
    <property type="match status" value="1"/>
</dbReference>
<dbReference type="SUPFAM" id="SSF51182">
    <property type="entry name" value="RmlC-like cupins"/>
    <property type="match status" value="1"/>
</dbReference>
<comment type="caution">
    <text evidence="5">The sequence shown here is derived from an EMBL/GenBank/DDBJ whole genome shotgun (WGS) entry which is preliminary data.</text>
</comment>
<gene>
    <name evidence="5" type="ORF">MKW35_03375</name>
</gene>
<evidence type="ECO:0000313" key="5">
    <source>
        <dbReference type="EMBL" id="MCH4551647.1"/>
    </source>
</evidence>
<keyword evidence="2" id="KW-0238">DNA-binding</keyword>
<organism evidence="5 6">
    <name type="scientific">Aestuariibaculum lutulentum</name>
    <dbReference type="NCBI Taxonomy" id="2920935"/>
    <lineage>
        <taxon>Bacteria</taxon>
        <taxon>Pseudomonadati</taxon>
        <taxon>Bacteroidota</taxon>
        <taxon>Flavobacteriia</taxon>
        <taxon>Flavobacteriales</taxon>
        <taxon>Flavobacteriaceae</taxon>
    </lineage>
</organism>
<keyword evidence="1" id="KW-0805">Transcription regulation</keyword>
<reference evidence="5" key="1">
    <citation type="submission" date="2022-02" db="EMBL/GenBank/DDBJ databases">
        <title>Aestuariibaculum sp., a marine bacterium isolated from sediment in Guangxi.</title>
        <authorList>
            <person name="Ying J."/>
        </authorList>
    </citation>
    <scope>NUCLEOTIDE SEQUENCE</scope>
    <source>
        <strain evidence="5">L182</strain>
    </source>
</reference>
<proteinExistence type="predicted"/>
<evidence type="ECO:0000256" key="2">
    <source>
        <dbReference type="ARBA" id="ARBA00023125"/>
    </source>
</evidence>
<evidence type="ECO:0000256" key="1">
    <source>
        <dbReference type="ARBA" id="ARBA00023015"/>
    </source>
</evidence>
<dbReference type="RefSeq" id="WP_240571974.1">
    <property type="nucleotide sequence ID" value="NZ_CP136709.1"/>
</dbReference>
<dbReference type="PANTHER" id="PTHR43280">
    <property type="entry name" value="ARAC-FAMILY TRANSCRIPTIONAL REGULATOR"/>
    <property type="match status" value="1"/>
</dbReference>
<keyword evidence="3" id="KW-0804">Transcription</keyword>
<sequence length="295" mass="34214">MKLHLLDRSTPSDTSFTAKVHEDSNFLKLWHYHPELELVVILKSNGNCFVGDGIEKFEPGDVFLIGKNTPHMWLNQEAYFADDSELVAKSIAIHFKKDFLGEHFFETPEMHHLSELFDRARFGIKFLNLKGELIETVQNMLNLNGFHKTIAFLNILNKLSSHKNFKLLASSGYMKTFKVKTNKTLDKVYAYIFKNFNRDISLDEVAKIANMNATAFSRLFKRVNGKPFSRYVSEIRIGYACKLLLEQKVNISQVCYEVGFNNISNFNRQFKIVMDCNPSEYIKQHVNSYQENELV</sequence>